<comment type="function">
    <text evidence="3">Flagellin is the subunit protein which polymerizes to form the filaments of bacterial flagella.</text>
</comment>
<proteinExistence type="inferred from homology"/>
<reference evidence="6 7" key="1">
    <citation type="submission" date="2019-03" db="EMBL/GenBank/DDBJ databases">
        <title>Genomic Encyclopedia of Archaeal and Bacterial Type Strains, Phase II (KMG-II): from individual species to whole genera.</title>
        <authorList>
            <person name="Goeker M."/>
        </authorList>
    </citation>
    <scope>NUCLEOTIDE SEQUENCE [LARGE SCALE GENOMIC DNA]</scope>
    <source>
        <strain evidence="6 7">DSM 26433</strain>
    </source>
</reference>
<dbReference type="RefSeq" id="WP_132860825.1">
    <property type="nucleotide sequence ID" value="NZ_SMGR01000002.1"/>
</dbReference>
<dbReference type="InterPro" id="IPR046358">
    <property type="entry name" value="Flagellin_C"/>
</dbReference>
<dbReference type="GO" id="GO:0005576">
    <property type="term" value="C:extracellular region"/>
    <property type="evidence" value="ECO:0007669"/>
    <property type="project" value="UniProtKB-SubCell"/>
</dbReference>
<dbReference type="PANTHER" id="PTHR42792:SF2">
    <property type="entry name" value="FLAGELLIN"/>
    <property type="match status" value="1"/>
</dbReference>
<organism evidence="6 7">
    <name type="scientific">Shimia isoporae</name>
    <dbReference type="NCBI Taxonomy" id="647720"/>
    <lineage>
        <taxon>Bacteria</taxon>
        <taxon>Pseudomonadati</taxon>
        <taxon>Pseudomonadota</taxon>
        <taxon>Alphaproteobacteria</taxon>
        <taxon>Rhodobacterales</taxon>
        <taxon>Roseobacteraceae</taxon>
    </lineage>
</organism>
<dbReference type="InterPro" id="IPR001492">
    <property type="entry name" value="Flagellin"/>
</dbReference>
<dbReference type="AlphaFoldDB" id="A0A4R1N407"/>
<dbReference type="GO" id="GO:0005198">
    <property type="term" value="F:structural molecule activity"/>
    <property type="evidence" value="ECO:0007669"/>
    <property type="project" value="UniProtKB-UniRule"/>
</dbReference>
<keyword evidence="6" id="KW-0966">Cell projection</keyword>
<comment type="similarity">
    <text evidence="1 3">Belongs to the bacterial flagellin family.</text>
</comment>
<dbReference type="Proteomes" id="UP000295673">
    <property type="component" value="Unassembled WGS sequence"/>
</dbReference>
<dbReference type="SUPFAM" id="SSF64518">
    <property type="entry name" value="Phase 1 flagellin"/>
    <property type="match status" value="1"/>
</dbReference>
<keyword evidence="7" id="KW-1185">Reference proteome</keyword>
<dbReference type="InterPro" id="IPR001029">
    <property type="entry name" value="Flagellin_N"/>
</dbReference>
<keyword evidence="6" id="KW-0282">Flagellum</keyword>
<keyword evidence="2 3" id="KW-0975">Bacterial flagellum</keyword>
<evidence type="ECO:0000256" key="2">
    <source>
        <dbReference type="ARBA" id="ARBA00023143"/>
    </source>
</evidence>
<sequence length="280" mass="28601">MSSILTNNGAMVALQTLKSINSDLEGVQSQIATGKDVNKASDNAAIWAVSKVMESDQSSFKQIGDQLSLGEATVAVASDASEQVVSLLTEMKDLAIQASGDNVDHAKIEADIAAKEEQIASIVGGAQFNGVNLLATDTDGNGGTGISVISSIDRVGSNAPTVSTITVDGVDFENDIVGGTRTGITDSATAQTAITDIEALLQTAVNGAAALGSSQSRLSDQGEFVSKLADSMSSGIGALVDADMEEASAKLQALQVQQQLGAQALSIANQAPQQLLSLFR</sequence>
<dbReference type="Gene3D" id="1.20.1330.10">
    <property type="entry name" value="f41 fragment of flagellin, N-terminal domain"/>
    <property type="match status" value="1"/>
</dbReference>
<protein>
    <recommendedName>
        <fullName evidence="3">Flagellin</fullName>
    </recommendedName>
</protein>
<accession>A0A4R1N407</accession>
<evidence type="ECO:0000256" key="1">
    <source>
        <dbReference type="ARBA" id="ARBA00005709"/>
    </source>
</evidence>
<name>A0A4R1N407_9RHOB</name>
<comment type="caution">
    <text evidence="6">The sequence shown here is derived from an EMBL/GenBank/DDBJ whole genome shotgun (WGS) entry which is preliminary data.</text>
</comment>
<dbReference type="PANTHER" id="PTHR42792">
    <property type="entry name" value="FLAGELLIN"/>
    <property type="match status" value="1"/>
</dbReference>
<evidence type="ECO:0000259" key="4">
    <source>
        <dbReference type="Pfam" id="PF00669"/>
    </source>
</evidence>
<comment type="subcellular location">
    <subcellularLocation>
        <location evidence="3">Secreted</location>
    </subcellularLocation>
    <subcellularLocation>
        <location evidence="3">Bacterial flagellum</location>
    </subcellularLocation>
</comment>
<dbReference type="EMBL" id="SMGR01000002">
    <property type="protein sequence ID" value="TCL01458.1"/>
    <property type="molecule type" value="Genomic_DNA"/>
</dbReference>
<dbReference type="GO" id="GO:0009288">
    <property type="term" value="C:bacterial-type flagellum"/>
    <property type="evidence" value="ECO:0007669"/>
    <property type="project" value="UniProtKB-SubCell"/>
</dbReference>
<feature type="domain" description="Flagellin N-terminal" evidence="4">
    <location>
        <begin position="4"/>
        <end position="136"/>
    </location>
</feature>
<keyword evidence="3" id="KW-0964">Secreted</keyword>
<gene>
    <name evidence="6" type="ORF">BXY66_2773</name>
</gene>
<feature type="domain" description="Flagellin C-terminal" evidence="5">
    <location>
        <begin position="197"/>
        <end position="279"/>
    </location>
</feature>
<dbReference type="Pfam" id="PF00700">
    <property type="entry name" value="Flagellin_C"/>
    <property type="match status" value="1"/>
</dbReference>
<dbReference type="OrthoDB" id="8328560at2"/>
<evidence type="ECO:0000256" key="3">
    <source>
        <dbReference type="RuleBase" id="RU362073"/>
    </source>
</evidence>
<evidence type="ECO:0000259" key="5">
    <source>
        <dbReference type="Pfam" id="PF00700"/>
    </source>
</evidence>
<keyword evidence="6" id="KW-0969">Cilium</keyword>
<dbReference type="PRINTS" id="PR00207">
    <property type="entry name" value="FLAGELLIN"/>
</dbReference>
<evidence type="ECO:0000313" key="7">
    <source>
        <dbReference type="Proteomes" id="UP000295673"/>
    </source>
</evidence>
<dbReference type="Pfam" id="PF00669">
    <property type="entry name" value="Flagellin_N"/>
    <property type="match status" value="1"/>
</dbReference>
<evidence type="ECO:0000313" key="6">
    <source>
        <dbReference type="EMBL" id="TCL01458.1"/>
    </source>
</evidence>